<proteinExistence type="predicted"/>
<dbReference type="VEuPathDB" id="FungiDB:SPRG_11480"/>
<organism evidence="1 2">
    <name type="scientific">Saprolegnia parasitica (strain CBS 223.65)</name>
    <dbReference type="NCBI Taxonomy" id="695850"/>
    <lineage>
        <taxon>Eukaryota</taxon>
        <taxon>Sar</taxon>
        <taxon>Stramenopiles</taxon>
        <taxon>Oomycota</taxon>
        <taxon>Saprolegniomycetes</taxon>
        <taxon>Saprolegniales</taxon>
        <taxon>Saprolegniaceae</taxon>
        <taxon>Saprolegnia</taxon>
    </lineage>
</organism>
<dbReference type="OrthoDB" id="69189at2759"/>
<dbReference type="GeneID" id="24133515"/>
<sequence>MMPPVRSRKITVNERIDHILDGSCRDTICLPEGDATMLQQSRDSKRISDLYNVSFEDKFLKQRMAYLPSPIAKDRHEMRSRLRVSREGYNCYSSSASAPSLLATPPVVVVSPIKETTIANVTPWYLGRNNVPDQPTCDLSAKTKRYGARGTIQLLAQETTAGTVPPLTTTKYNAPSPLKVLGKFHTENAFAPKLTGSPITWPEDAAFVTGPKLAFQNTHLATSSGVSPKKSVLTEPVFADEHLLRVDRATEKQVDSLKAALELEQEQGREQRRLGRDQLQKMLRKKQRELRRHPNVHHEKVPAKALREITLIKSLGPPRIAPIETKLVQSKYELRWKTIFFLIDSIRRSAFNRPMLQELALLLDKITEWGIRHALANPFEMTRDQCRELFMKEYPSFGVPNFNLMYSSFDPTHTDIVDMRDIIGTVKALRITNNNSTGTTMKDIVFDLIAMYANEGVVPARVIEKVLVMYCGSIDDEAKVHAELTALYESHYRSFRSPKALVPLHEVLSFLGDQPSLIDLFTEFLRHRRRHMNSYTIHGTSTDAMDQ</sequence>
<accession>A0A067BXX5</accession>
<gene>
    <name evidence="1" type="ORF">SPRG_11480</name>
</gene>
<protein>
    <recommendedName>
        <fullName evidence="3">EF-hand domain-containing protein</fullName>
    </recommendedName>
</protein>
<dbReference type="OMA" id="WPEDAAF"/>
<name>A0A067BXX5_SAPPC</name>
<evidence type="ECO:0008006" key="3">
    <source>
        <dbReference type="Google" id="ProtNLM"/>
    </source>
</evidence>
<reference evidence="1 2" key="1">
    <citation type="journal article" date="2013" name="PLoS Genet.">
        <title>Distinctive expansion of potential virulence genes in the genome of the oomycete fish pathogen Saprolegnia parasitica.</title>
        <authorList>
            <person name="Jiang R.H."/>
            <person name="de Bruijn I."/>
            <person name="Haas B.J."/>
            <person name="Belmonte R."/>
            <person name="Lobach L."/>
            <person name="Christie J."/>
            <person name="van den Ackerveken G."/>
            <person name="Bottin A."/>
            <person name="Bulone V."/>
            <person name="Diaz-Moreno S.M."/>
            <person name="Dumas B."/>
            <person name="Fan L."/>
            <person name="Gaulin E."/>
            <person name="Govers F."/>
            <person name="Grenville-Briggs L.J."/>
            <person name="Horner N.R."/>
            <person name="Levin J.Z."/>
            <person name="Mammella M."/>
            <person name="Meijer H.J."/>
            <person name="Morris P."/>
            <person name="Nusbaum C."/>
            <person name="Oome S."/>
            <person name="Phillips A.J."/>
            <person name="van Rooyen D."/>
            <person name="Rzeszutek E."/>
            <person name="Saraiva M."/>
            <person name="Secombes C.J."/>
            <person name="Seidl M.F."/>
            <person name="Snel B."/>
            <person name="Stassen J.H."/>
            <person name="Sykes S."/>
            <person name="Tripathy S."/>
            <person name="van den Berg H."/>
            <person name="Vega-Arreguin J.C."/>
            <person name="Wawra S."/>
            <person name="Young S.K."/>
            <person name="Zeng Q."/>
            <person name="Dieguez-Uribeondo J."/>
            <person name="Russ C."/>
            <person name="Tyler B.M."/>
            <person name="van West P."/>
        </authorList>
    </citation>
    <scope>NUCLEOTIDE SEQUENCE [LARGE SCALE GENOMIC DNA]</scope>
    <source>
        <strain evidence="1 2">CBS 223.65</strain>
    </source>
</reference>
<evidence type="ECO:0000313" key="1">
    <source>
        <dbReference type="EMBL" id="KDO23389.1"/>
    </source>
</evidence>
<dbReference type="RefSeq" id="XP_012205878.1">
    <property type="nucleotide sequence ID" value="XM_012350488.1"/>
</dbReference>
<keyword evidence="2" id="KW-1185">Reference proteome</keyword>
<evidence type="ECO:0000313" key="2">
    <source>
        <dbReference type="Proteomes" id="UP000030745"/>
    </source>
</evidence>
<dbReference type="EMBL" id="KK583254">
    <property type="protein sequence ID" value="KDO23389.1"/>
    <property type="molecule type" value="Genomic_DNA"/>
</dbReference>
<dbReference type="KEGG" id="spar:SPRG_11480"/>
<dbReference type="Proteomes" id="UP000030745">
    <property type="component" value="Unassembled WGS sequence"/>
</dbReference>
<dbReference type="AlphaFoldDB" id="A0A067BXX5"/>